<reference evidence="3" key="1">
    <citation type="journal article" date="2021" name="Nat. Commun.">
        <title>Genomic analyses provide insights into spinach domestication and the genetic basis of agronomic traits.</title>
        <authorList>
            <person name="Cai X."/>
            <person name="Sun X."/>
            <person name="Xu C."/>
            <person name="Sun H."/>
            <person name="Wang X."/>
            <person name="Ge C."/>
            <person name="Zhang Z."/>
            <person name="Wang Q."/>
            <person name="Fei Z."/>
            <person name="Jiao C."/>
            <person name="Wang Q."/>
        </authorList>
    </citation>
    <scope>NUCLEOTIDE SEQUENCE [LARGE SCALE GENOMIC DNA]</scope>
    <source>
        <strain evidence="3">cv. Varoflay</strain>
    </source>
</reference>
<dbReference type="PANTHER" id="PTHR33223">
    <property type="entry name" value="CCHC-TYPE DOMAIN-CONTAINING PROTEIN"/>
    <property type="match status" value="1"/>
</dbReference>
<dbReference type="GeneID" id="110796522"/>
<feature type="compositionally biased region" description="Basic and acidic residues" evidence="1">
    <location>
        <begin position="92"/>
        <end position="107"/>
    </location>
</feature>
<gene>
    <name evidence="4" type="primary">LOC110796522</name>
</gene>
<reference evidence="4" key="2">
    <citation type="submission" date="2025-08" db="UniProtKB">
        <authorList>
            <consortium name="RefSeq"/>
        </authorList>
    </citation>
    <scope>IDENTIFICATION</scope>
    <source>
        <tissue evidence="4">Leaf</tissue>
    </source>
</reference>
<dbReference type="Gene3D" id="2.40.70.10">
    <property type="entry name" value="Acid Proteases"/>
    <property type="match status" value="1"/>
</dbReference>
<dbReference type="PANTHER" id="PTHR33223:SF10">
    <property type="entry name" value="AMINOTRANSFERASE-LIKE PLANT MOBILE DOMAIN-CONTAINING PROTEIN"/>
    <property type="match status" value="1"/>
</dbReference>
<evidence type="ECO:0000313" key="4">
    <source>
        <dbReference type="RefSeq" id="XP_056697853.1"/>
    </source>
</evidence>
<dbReference type="CDD" id="cd00303">
    <property type="entry name" value="retropepsin_like"/>
    <property type="match status" value="1"/>
</dbReference>
<dbReference type="RefSeq" id="XP_056697853.1">
    <property type="nucleotide sequence ID" value="XM_056841875.1"/>
</dbReference>
<accession>A0ABM3RQF2</accession>
<keyword evidence="3" id="KW-1185">Reference proteome</keyword>
<dbReference type="Proteomes" id="UP000813463">
    <property type="component" value="Chromosome 4"/>
</dbReference>
<feature type="region of interest" description="Disordered" evidence="1">
    <location>
        <begin position="91"/>
        <end position="113"/>
    </location>
</feature>
<name>A0ABM3RQF2_SPIOL</name>
<organism evidence="3 4">
    <name type="scientific">Spinacia oleracea</name>
    <name type="common">Spinach</name>
    <dbReference type="NCBI Taxonomy" id="3562"/>
    <lineage>
        <taxon>Eukaryota</taxon>
        <taxon>Viridiplantae</taxon>
        <taxon>Streptophyta</taxon>
        <taxon>Embryophyta</taxon>
        <taxon>Tracheophyta</taxon>
        <taxon>Spermatophyta</taxon>
        <taxon>Magnoliopsida</taxon>
        <taxon>eudicotyledons</taxon>
        <taxon>Gunneridae</taxon>
        <taxon>Pentapetalae</taxon>
        <taxon>Caryophyllales</taxon>
        <taxon>Chenopodiaceae</taxon>
        <taxon>Chenopodioideae</taxon>
        <taxon>Anserineae</taxon>
        <taxon>Spinacia</taxon>
    </lineage>
</organism>
<evidence type="ECO:0000313" key="3">
    <source>
        <dbReference type="Proteomes" id="UP000813463"/>
    </source>
</evidence>
<dbReference type="InterPro" id="IPR021109">
    <property type="entry name" value="Peptidase_aspartic_dom_sf"/>
</dbReference>
<protein>
    <recommendedName>
        <fullName evidence="2">Retrotransposon gag domain-containing protein</fullName>
    </recommendedName>
</protein>
<dbReference type="Pfam" id="PF03732">
    <property type="entry name" value="Retrotrans_gag"/>
    <property type="match status" value="1"/>
</dbReference>
<dbReference type="InterPro" id="IPR005162">
    <property type="entry name" value="Retrotrans_gag_dom"/>
</dbReference>
<evidence type="ECO:0000256" key="1">
    <source>
        <dbReference type="SAM" id="MobiDB-lite"/>
    </source>
</evidence>
<sequence>MAHKEEKKTSMHLSRIQQGKDESLRSYVKRFNLEAGQIPDLPDGVAFDNFIRGLKKGSFKFDLVKKSVWTMAEVLDEAEAFIHASEICSVPKEPRGSDTAEPEAKKEKFGKKTRPNGTWAIAKESDRVLAAAGQKRSRTYGRERFEYNTDLYTILMGVGSKFEIDRPFPMKSPPESRDPKLYYHFHSDIGHDTKECKSLNRALDGLAAKGFLKNYTSRNTGGSGKQFYKKNKSPPSEDDGNRTDPEYVAVISGGLAAGVLTMRGHKDYAKRLGQVMLSGKATADQFPKVEIGEADRGKIATPHDDPLVIELKIANLRVTRILVDTGSSSDIISFECLNRLQHDSSKIEKIHFPIIGFGGSVIHPVGIISLPPRMGSKRESCQMDGKSCL</sequence>
<evidence type="ECO:0000259" key="2">
    <source>
        <dbReference type="Pfam" id="PF03732"/>
    </source>
</evidence>
<proteinExistence type="predicted"/>
<feature type="region of interest" description="Disordered" evidence="1">
    <location>
        <begin position="222"/>
        <end position="245"/>
    </location>
</feature>
<feature type="domain" description="Retrotransposon gag" evidence="2">
    <location>
        <begin position="5"/>
        <end position="55"/>
    </location>
</feature>